<evidence type="ECO:0000256" key="5">
    <source>
        <dbReference type="ARBA" id="ARBA00022692"/>
    </source>
</evidence>
<evidence type="ECO:0000256" key="2">
    <source>
        <dbReference type="ARBA" id="ARBA00007069"/>
    </source>
</evidence>
<dbReference type="AlphaFoldDB" id="A0A967F196"/>
<dbReference type="RefSeq" id="WP_167228825.1">
    <property type="nucleotide sequence ID" value="NZ_JAAQPH010000021.1"/>
</dbReference>
<dbReference type="InterPro" id="IPR000515">
    <property type="entry name" value="MetI-like"/>
</dbReference>
<accession>A0A967F196</accession>
<keyword evidence="6 8" id="KW-1133">Transmembrane helix</keyword>
<evidence type="ECO:0000259" key="9">
    <source>
        <dbReference type="PROSITE" id="PS50928"/>
    </source>
</evidence>
<proteinExistence type="inferred from homology"/>
<dbReference type="GO" id="GO:0005886">
    <property type="term" value="C:plasma membrane"/>
    <property type="evidence" value="ECO:0007669"/>
    <property type="project" value="UniProtKB-SubCell"/>
</dbReference>
<comment type="subcellular location">
    <subcellularLocation>
        <location evidence="1 8">Cell membrane</location>
        <topology evidence="1 8">Multi-pass membrane protein</topology>
    </subcellularLocation>
</comment>
<evidence type="ECO:0000313" key="10">
    <source>
        <dbReference type="EMBL" id="NIA71313.1"/>
    </source>
</evidence>
<dbReference type="PANTHER" id="PTHR42929:SF1">
    <property type="entry name" value="INNER MEMBRANE ABC TRANSPORTER PERMEASE PROTEIN YDCU-RELATED"/>
    <property type="match status" value="1"/>
</dbReference>
<reference evidence="10" key="1">
    <citation type="submission" date="2020-03" db="EMBL/GenBank/DDBJ databases">
        <title>Genome of Pelagibius litoralis DSM 21314T.</title>
        <authorList>
            <person name="Wang G."/>
        </authorList>
    </citation>
    <scope>NUCLEOTIDE SEQUENCE</scope>
    <source>
        <strain evidence="10">DSM 21314</strain>
    </source>
</reference>
<keyword evidence="7 8" id="KW-0472">Membrane</keyword>
<feature type="transmembrane region" description="Helical" evidence="8">
    <location>
        <begin position="86"/>
        <end position="108"/>
    </location>
</feature>
<feature type="transmembrane region" description="Helical" evidence="8">
    <location>
        <begin position="161"/>
        <end position="184"/>
    </location>
</feature>
<keyword evidence="11" id="KW-1185">Reference proteome</keyword>
<feature type="transmembrane region" description="Helical" evidence="8">
    <location>
        <begin position="215"/>
        <end position="240"/>
    </location>
</feature>
<name>A0A967F196_9PROT</name>
<dbReference type="EMBL" id="JAAQPH010000021">
    <property type="protein sequence ID" value="NIA71313.1"/>
    <property type="molecule type" value="Genomic_DNA"/>
</dbReference>
<dbReference type="PANTHER" id="PTHR42929">
    <property type="entry name" value="INNER MEMBRANE ABC TRANSPORTER PERMEASE PROTEIN YDCU-RELATED-RELATED"/>
    <property type="match status" value="1"/>
</dbReference>
<evidence type="ECO:0000313" key="11">
    <source>
        <dbReference type="Proteomes" id="UP000761264"/>
    </source>
</evidence>
<feature type="transmembrane region" description="Helical" evidence="8">
    <location>
        <begin position="21"/>
        <end position="42"/>
    </location>
</feature>
<keyword evidence="5 8" id="KW-0812">Transmembrane</keyword>
<dbReference type="PROSITE" id="PS50928">
    <property type="entry name" value="ABC_TM1"/>
    <property type="match status" value="1"/>
</dbReference>
<dbReference type="InterPro" id="IPR035906">
    <property type="entry name" value="MetI-like_sf"/>
</dbReference>
<dbReference type="CDD" id="cd06261">
    <property type="entry name" value="TM_PBP2"/>
    <property type="match status" value="1"/>
</dbReference>
<dbReference type="GO" id="GO:0055085">
    <property type="term" value="P:transmembrane transport"/>
    <property type="evidence" value="ECO:0007669"/>
    <property type="project" value="InterPro"/>
</dbReference>
<dbReference type="Pfam" id="PF00528">
    <property type="entry name" value="BPD_transp_1"/>
    <property type="match status" value="1"/>
</dbReference>
<evidence type="ECO:0000256" key="6">
    <source>
        <dbReference type="ARBA" id="ARBA00022989"/>
    </source>
</evidence>
<organism evidence="10 11">
    <name type="scientific">Pelagibius litoralis</name>
    <dbReference type="NCBI Taxonomy" id="374515"/>
    <lineage>
        <taxon>Bacteria</taxon>
        <taxon>Pseudomonadati</taxon>
        <taxon>Pseudomonadota</taxon>
        <taxon>Alphaproteobacteria</taxon>
        <taxon>Rhodospirillales</taxon>
        <taxon>Rhodovibrionaceae</taxon>
        <taxon>Pelagibius</taxon>
    </lineage>
</organism>
<evidence type="ECO:0000256" key="3">
    <source>
        <dbReference type="ARBA" id="ARBA00022448"/>
    </source>
</evidence>
<dbReference type="SUPFAM" id="SSF161098">
    <property type="entry name" value="MetI-like"/>
    <property type="match status" value="1"/>
</dbReference>
<protein>
    <submittedName>
        <fullName evidence="10">ABC transporter permease</fullName>
    </submittedName>
</protein>
<gene>
    <name evidence="10" type="ORF">HBA54_22185</name>
</gene>
<evidence type="ECO:0000256" key="7">
    <source>
        <dbReference type="ARBA" id="ARBA00023136"/>
    </source>
</evidence>
<keyword evidence="3 8" id="KW-0813">Transport</keyword>
<dbReference type="Proteomes" id="UP000761264">
    <property type="component" value="Unassembled WGS sequence"/>
</dbReference>
<evidence type="ECO:0000256" key="8">
    <source>
        <dbReference type="RuleBase" id="RU363032"/>
    </source>
</evidence>
<feature type="transmembrane region" description="Helical" evidence="8">
    <location>
        <begin position="117"/>
        <end position="141"/>
    </location>
</feature>
<feature type="domain" description="ABC transmembrane type-1" evidence="9">
    <location>
        <begin position="82"/>
        <end position="288"/>
    </location>
</feature>
<feature type="transmembrane region" description="Helical" evidence="8">
    <location>
        <begin position="269"/>
        <end position="289"/>
    </location>
</feature>
<comment type="similarity">
    <text evidence="2">Belongs to the binding-protein-dependent transport system permease family. CysTW subfamily.</text>
</comment>
<comment type="caution">
    <text evidence="10">The sequence shown here is derived from an EMBL/GenBank/DDBJ whole genome shotgun (WGS) entry which is preliminary data.</text>
</comment>
<keyword evidence="4" id="KW-1003">Cell membrane</keyword>
<evidence type="ECO:0000256" key="4">
    <source>
        <dbReference type="ARBA" id="ARBA00022475"/>
    </source>
</evidence>
<evidence type="ECO:0000256" key="1">
    <source>
        <dbReference type="ARBA" id="ARBA00004651"/>
    </source>
</evidence>
<dbReference type="Gene3D" id="1.10.3720.10">
    <property type="entry name" value="MetI-like"/>
    <property type="match status" value="1"/>
</dbReference>
<sequence>MTTTTRAQRIRRRTILGLTPAVTMMGAFMVIPLILVVVMSFMTRGQYGGIVWEFSTDAYQRLIYVTRLDGSLAYNLSFLAILSRSLVLAGLTTLICLLIAFPTAFYVARQSQRTKSILLLLIMFPFWSNLLVRTTSWIIILRDFGFVNQFLMWVGITSEPITLLFTNGAILVGLVYVYIPFMILPIYTSVERLDNGLLEASFDLFATRFQTVRHVIGPLTMPGIIAGSILVFVPSLGAFITPDLLGGGKKLMLGSLIHLQFTTARNWPYGASLSVLLLAAVLIAMFILARRAIRARG</sequence>